<dbReference type="GO" id="GO:0000976">
    <property type="term" value="F:transcription cis-regulatory region binding"/>
    <property type="evidence" value="ECO:0007669"/>
    <property type="project" value="TreeGrafter"/>
</dbReference>
<dbReference type="PANTHER" id="PTHR48111">
    <property type="entry name" value="REGULATOR OF RPOS"/>
    <property type="match status" value="1"/>
</dbReference>
<dbReference type="SMART" id="SM00862">
    <property type="entry name" value="Trans_reg_C"/>
    <property type="match status" value="1"/>
</dbReference>
<dbReference type="RefSeq" id="WP_147083494.1">
    <property type="nucleotide sequence ID" value="NZ_VOQR01000001.1"/>
</dbReference>
<dbReference type="InterPro" id="IPR016032">
    <property type="entry name" value="Sig_transdc_resp-reg_C-effctor"/>
</dbReference>
<dbReference type="GO" id="GO:0032993">
    <property type="term" value="C:protein-DNA complex"/>
    <property type="evidence" value="ECO:0007669"/>
    <property type="project" value="TreeGrafter"/>
</dbReference>
<evidence type="ECO:0000259" key="5">
    <source>
        <dbReference type="PROSITE" id="PS51755"/>
    </source>
</evidence>
<feature type="domain" description="OmpR/PhoB-type" evidence="5">
    <location>
        <begin position="125"/>
        <end position="223"/>
    </location>
</feature>
<dbReference type="GO" id="GO:0000156">
    <property type="term" value="F:phosphorelay response regulator activity"/>
    <property type="evidence" value="ECO:0007669"/>
    <property type="project" value="TreeGrafter"/>
</dbReference>
<evidence type="ECO:0000313" key="7">
    <source>
        <dbReference type="Proteomes" id="UP000321250"/>
    </source>
</evidence>
<dbReference type="GO" id="GO:0005829">
    <property type="term" value="C:cytosol"/>
    <property type="evidence" value="ECO:0007669"/>
    <property type="project" value="TreeGrafter"/>
</dbReference>
<dbReference type="AlphaFoldDB" id="A0A5C6UL87"/>
<dbReference type="OrthoDB" id="9802426at2"/>
<comment type="caution">
    <text evidence="6">The sequence shown here is derived from an EMBL/GenBank/DDBJ whole genome shotgun (WGS) entry which is preliminary data.</text>
</comment>
<keyword evidence="2" id="KW-0597">Phosphoprotein</keyword>
<reference evidence="6 7" key="1">
    <citation type="journal article" date="2013" name="Antonie Van Leeuwenhoek">
        <title>Sphingomonas ginsenosidivorax sp. nov., with the ability to transform ginsenosides.</title>
        <authorList>
            <person name="Jin X.F."/>
            <person name="Kim J.K."/>
            <person name="Liu Q.M."/>
            <person name="Kang M.S."/>
            <person name="He D."/>
            <person name="Jin F.X."/>
            <person name="Kim S.C."/>
            <person name="Im W.T."/>
        </authorList>
    </citation>
    <scope>NUCLEOTIDE SEQUENCE [LARGE SCALE GENOMIC DNA]</scope>
    <source>
        <strain evidence="6 7">KHI67</strain>
    </source>
</reference>
<proteinExistence type="predicted"/>
<dbReference type="Pfam" id="PF00486">
    <property type="entry name" value="Trans_reg_C"/>
    <property type="match status" value="1"/>
</dbReference>
<dbReference type="SUPFAM" id="SSF52172">
    <property type="entry name" value="CheY-like"/>
    <property type="match status" value="1"/>
</dbReference>
<dbReference type="InterPro" id="IPR011006">
    <property type="entry name" value="CheY-like_superfamily"/>
</dbReference>
<dbReference type="PROSITE" id="PS51755">
    <property type="entry name" value="OMPR_PHOB"/>
    <property type="match status" value="1"/>
</dbReference>
<dbReference type="InterPro" id="IPR036388">
    <property type="entry name" value="WH-like_DNA-bd_sf"/>
</dbReference>
<name>A0A5C6UL87_9SPHN</name>
<dbReference type="EMBL" id="VOQR01000001">
    <property type="protein sequence ID" value="TXC72218.1"/>
    <property type="molecule type" value="Genomic_DNA"/>
</dbReference>
<sequence>MRILLIEDERELAEAVTARLNLEGFVVDCFGTLGEAIEAVISAQYRVILLDRRLPDGDGLSLLPVIRTRPAPPPVIMLTALGDVPDRVAGLDAGAEDYLIKPYSFDELLARLRVLLRRDGSGDLAQKVAIGRLTFDLASLEASIGGTLLLLPRRELAILETLVRRAGRVVMREHIEAQVYSFDDDISSNALDAHVSRLRKRLVDGSAGVILNGVRGLGYILRAA</sequence>
<dbReference type="Gene3D" id="3.40.50.2300">
    <property type="match status" value="1"/>
</dbReference>
<evidence type="ECO:0000256" key="3">
    <source>
        <dbReference type="PROSITE-ProRule" id="PRU01091"/>
    </source>
</evidence>
<dbReference type="InterPro" id="IPR039420">
    <property type="entry name" value="WalR-like"/>
</dbReference>
<dbReference type="PANTHER" id="PTHR48111:SF36">
    <property type="entry name" value="TRANSCRIPTIONAL REGULATORY PROTEIN CUTR"/>
    <property type="match status" value="1"/>
</dbReference>
<organism evidence="6 7">
    <name type="scientific">Sphingomonas ginsenosidivorax</name>
    <dbReference type="NCBI Taxonomy" id="862135"/>
    <lineage>
        <taxon>Bacteria</taxon>
        <taxon>Pseudomonadati</taxon>
        <taxon>Pseudomonadota</taxon>
        <taxon>Alphaproteobacteria</taxon>
        <taxon>Sphingomonadales</taxon>
        <taxon>Sphingomonadaceae</taxon>
        <taxon>Sphingomonas</taxon>
    </lineage>
</organism>
<dbReference type="Proteomes" id="UP000321250">
    <property type="component" value="Unassembled WGS sequence"/>
</dbReference>
<dbReference type="CDD" id="cd00383">
    <property type="entry name" value="trans_reg_C"/>
    <property type="match status" value="1"/>
</dbReference>
<dbReference type="InterPro" id="IPR001867">
    <property type="entry name" value="OmpR/PhoB-type_DNA-bd"/>
</dbReference>
<feature type="DNA-binding region" description="OmpR/PhoB-type" evidence="3">
    <location>
        <begin position="125"/>
        <end position="223"/>
    </location>
</feature>
<keyword evidence="7" id="KW-1185">Reference proteome</keyword>
<evidence type="ECO:0000256" key="2">
    <source>
        <dbReference type="PROSITE-ProRule" id="PRU00169"/>
    </source>
</evidence>
<feature type="domain" description="Response regulatory" evidence="4">
    <location>
        <begin position="2"/>
        <end position="116"/>
    </location>
</feature>
<evidence type="ECO:0000259" key="4">
    <source>
        <dbReference type="PROSITE" id="PS50110"/>
    </source>
</evidence>
<evidence type="ECO:0000313" key="6">
    <source>
        <dbReference type="EMBL" id="TXC72218.1"/>
    </source>
</evidence>
<keyword evidence="1 3" id="KW-0238">DNA-binding</keyword>
<dbReference type="Gene3D" id="6.10.250.690">
    <property type="match status" value="1"/>
</dbReference>
<evidence type="ECO:0000256" key="1">
    <source>
        <dbReference type="ARBA" id="ARBA00023125"/>
    </source>
</evidence>
<dbReference type="SMART" id="SM00448">
    <property type="entry name" value="REC"/>
    <property type="match status" value="1"/>
</dbReference>
<dbReference type="Pfam" id="PF00072">
    <property type="entry name" value="Response_reg"/>
    <property type="match status" value="1"/>
</dbReference>
<accession>A0A5C6UL87</accession>
<dbReference type="Gene3D" id="1.10.10.10">
    <property type="entry name" value="Winged helix-like DNA-binding domain superfamily/Winged helix DNA-binding domain"/>
    <property type="match status" value="1"/>
</dbReference>
<feature type="modified residue" description="4-aspartylphosphate" evidence="2">
    <location>
        <position position="51"/>
    </location>
</feature>
<dbReference type="GO" id="GO:0006355">
    <property type="term" value="P:regulation of DNA-templated transcription"/>
    <property type="evidence" value="ECO:0007669"/>
    <property type="project" value="InterPro"/>
</dbReference>
<dbReference type="PROSITE" id="PS50110">
    <property type="entry name" value="RESPONSE_REGULATORY"/>
    <property type="match status" value="1"/>
</dbReference>
<dbReference type="InterPro" id="IPR001789">
    <property type="entry name" value="Sig_transdc_resp-reg_receiver"/>
</dbReference>
<gene>
    <name evidence="6" type="ORF">FSB78_15660</name>
</gene>
<protein>
    <submittedName>
        <fullName evidence="6">Response regulator transcription factor</fullName>
    </submittedName>
</protein>
<dbReference type="SUPFAM" id="SSF46894">
    <property type="entry name" value="C-terminal effector domain of the bipartite response regulators"/>
    <property type="match status" value="1"/>
</dbReference>